<dbReference type="EMBL" id="JBBXMP010000154">
    <property type="protein sequence ID" value="KAL0060968.1"/>
    <property type="molecule type" value="Genomic_DNA"/>
</dbReference>
<gene>
    <name evidence="1" type="ORF">AAF712_012240</name>
</gene>
<accession>A0ABR2ZHY2</accession>
<dbReference type="Proteomes" id="UP001437256">
    <property type="component" value="Unassembled WGS sequence"/>
</dbReference>
<sequence length="70" mass="7427">MGIASTLIIVRTAQGKAIDNQESFKTNVLGEPEAGESREAPAGFVNSIIDIRRSTHGSMGVRRNGESVAQ</sequence>
<proteinExistence type="predicted"/>
<organism evidence="1 2">
    <name type="scientific">Marasmius tenuissimus</name>
    <dbReference type="NCBI Taxonomy" id="585030"/>
    <lineage>
        <taxon>Eukaryota</taxon>
        <taxon>Fungi</taxon>
        <taxon>Dikarya</taxon>
        <taxon>Basidiomycota</taxon>
        <taxon>Agaricomycotina</taxon>
        <taxon>Agaricomycetes</taxon>
        <taxon>Agaricomycetidae</taxon>
        <taxon>Agaricales</taxon>
        <taxon>Marasmiineae</taxon>
        <taxon>Marasmiaceae</taxon>
        <taxon>Marasmius</taxon>
    </lineage>
</organism>
<reference evidence="1 2" key="1">
    <citation type="submission" date="2024-05" db="EMBL/GenBank/DDBJ databases">
        <title>A draft genome resource for the thread blight pathogen Marasmius tenuissimus strain MS-2.</title>
        <authorList>
            <person name="Yulfo-Soto G.E."/>
            <person name="Baruah I.K."/>
            <person name="Amoako-Attah I."/>
            <person name="Bukari Y."/>
            <person name="Meinhardt L.W."/>
            <person name="Bailey B.A."/>
            <person name="Cohen S.P."/>
        </authorList>
    </citation>
    <scope>NUCLEOTIDE SEQUENCE [LARGE SCALE GENOMIC DNA]</scope>
    <source>
        <strain evidence="1 2">MS-2</strain>
    </source>
</reference>
<comment type="caution">
    <text evidence="1">The sequence shown here is derived from an EMBL/GenBank/DDBJ whole genome shotgun (WGS) entry which is preliminary data.</text>
</comment>
<evidence type="ECO:0000313" key="2">
    <source>
        <dbReference type="Proteomes" id="UP001437256"/>
    </source>
</evidence>
<evidence type="ECO:0000313" key="1">
    <source>
        <dbReference type="EMBL" id="KAL0060968.1"/>
    </source>
</evidence>
<keyword evidence="2" id="KW-1185">Reference proteome</keyword>
<name>A0ABR2ZHY2_9AGAR</name>
<protein>
    <submittedName>
        <fullName evidence="1">Uncharacterized protein</fullName>
    </submittedName>
</protein>